<keyword evidence="3" id="KW-1185">Reference proteome</keyword>
<accession>A0A562TVR3</accession>
<dbReference type="Gene3D" id="3.10.620.30">
    <property type="match status" value="1"/>
</dbReference>
<dbReference type="Gene3D" id="2.60.40.3140">
    <property type="match status" value="1"/>
</dbReference>
<proteinExistence type="predicted"/>
<dbReference type="OrthoDB" id="98874at2"/>
<gene>
    <name evidence="2" type="ORF">JN11_03468</name>
</gene>
<dbReference type="AlphaFoldDB" id="A0A562TVR3"/>
<evidence type="ECO:0000256" key="1">
    <source>
        <dbReference type="SAM" id="SignalP"/>
    </source>
</evidence>
<evidence type="ECO:0000313" key="2">
    <source>
        <dbReference type="EMBL" id="TWI97645.1"/>
    </source>
</evidence>
<sequence>MKKALIIVLILSLFTKLSKAQNFTFGTATQQEMDMTKYAKDTSAHAVVLQEFGESKMNVSSDDYIKVFFTYHVKIKIFDNKGFDNGTVQIPVYNNSNTDLYEDVSNIKGITTYKDDNGLTRQIELEDKKIYPVKENKHWANYKFALPGLRNGCIVEYQYTIESPYWENFHSWQFQTDIPKISSEYDVHIPGFWNYNASIRGFLKLDKNTSEIEKECFSSGGAHCDCSFITYGMHNIPAFIEEDAMTAPKNYRSAINFELVDYMNPYTGAKVRYTKEWKDVDYQLKTDSYFGRQLKRESLLKDRIIPVIAGKTDDLSKAKAIYAYLQKWFKWNEYSGISCVDGLNKALDSHSGSVADINFSLINALKAAGLKADAVILSTRENGSINSLYPVIGDFNYVVAKVDIGTDSYFLDATDPLLPFGMLPLKCLNGQGRVMSLDKPSYFVDLITKQKQKSTYSMEFTLQEDGKLKGTIINYSIGYDAYLKRKAIKKFNSTDEYIEAINSRLPKLKILKSTINALDSLDQPVGEIYEVEISLYDKVSNGNFTFNPFFLNKITENPFKMTDRLYPVDWGMASDQRNILTIHLAKGYIVATPPQTLNVEMPNNGGRFLSTYDPLDNTFTFSNIIQFNKGIYSPDEYPYLKELYNKIIQTEKGEMVFKKK</sequence>
<keyword evidence="1" id="KW-0732">Signal</keyword>
<name>A0A562TVR3_9SPHI</name>
<evidence type="ECO:0000313" key="3">
    <source>
        <dbReference type="Proteomes" id="UP000317010"/>
    </source>
</evidence>
<dbReference type="Gene3D" id="2.60.120.1130">
    <property type="match status" value="1"/>
</dbReference>
<dbReference type="EMBL" id="VLLI01000010">
    <property type="protein sequence ID" value="TWI97645.1"/>
    <property type="molecule type" value="Genomic_DNA"/>
</dbReference>
<dbReference type="RefSeq" id="WP_144914488.1">
    <property type="nucleotide sequence ID" value="NZ_VLLI01000010.1"/>
</dbReference>
<feature type="chain" id="PRO_5021699042" evidence="1">
    <location>
        <begin position="21"/>
        <end position="660"/>
    </location>
</feature>
<reference evidence="2 3" key="1">
    <citation type="submission" date="2019-07" db="EMBL/GenBank/DDBJ databases">
        <title>Genomic Encyclopedia of Archaeal and Bacterial Type Strains, Phase II (KMG-II): from individual species to whole genera.</title>
        <authorList>
            <person name="Goeker M."/>
        </authorList>
    </citation>
    <scope>NUCLEOTIDE SEQUENCE [LARGE SCALE GENOMIC DNA]</scope>
    <source>
        <strain evidence="2 3">ATCC BAA-1854</strain>
    </source>
</reference>
<comment type="caution">
    <text evidence="2">The sequence shown here is derived from an EMBL/GenBank/DDBJ whole genome shotgun (WGS) entry which is preliminary data.</text>
</comment>
<dbReference type="Proteomes" id="UP000317010">
    <property type="component" value="Unassembled WGS sequence"/>
</dbReference>
<feature type="signal peptide" evidence="1">
    <location>
        <begin position="1"/>
        <end position="20"/>
    </location>
</feature>
<organism evidence="2 3">
    <name type="scientific">Mucilaginibacter frigoritolerans</name>
    <dbReference type="NCBI Taxonomy" id="652788"/>
    <lineage>
        <taxon>Bacteria</taxon>
        <taxon>Pseudomonadati</taxon>
        <taxon>Bacteroidota</taxon>
        <taxon>Sphingobacteriia</taxon>
        <taxon>Sphingobacteriales</taxon>
        <taxon>Sphingobacteriaceae</taxon>
        <taxon>Mucilaginibacter</taxon>
    </lineage>
</organism>
<protein>
    <submittedName>
        <fullName evidence="2">Uncharacterized protein DUF3857</fullName>
    </submittedName>
</protein>